<feature type="domain" description="RING-type" evidence="3">
    <location>
        <begin position="81"/>
        <end position="123"/>
    </location>
</feature>
<dbReference type="GO" id="GO:0008270">
    <property type="term" value="F:zinc ion binding"/>
    <property type="evidence" value="ECO:0007669"/>
    <property type="project" value="UniProtKB-KW"/>
</dbReference>
<dbReference type="OMA" id="FCTEHIT"/>
<gene>
    <name evidence="4" type="ORF">Agabi119p4_8493</name>
</gene>
<name>A0A8H7C651_AGABI</name>
<evidence type="ECO:0000259" key="3">
    <source>
        <dbReference type="PROSITE" id="PS50089"/>
    </source>
</evidence>
<sequence length="277" mass="30324">MPRPRPSLPLLNIPQDHFVEQWLDRFDASPIDDQVEYSLNLGAESPMSSEDDAMPSLPPQRKFTRRPRPAPRRKEAVDRDCGICFEYAVQPARTLCCGNFFCTEHITDWLSGPSSDGRCPSCSAPCSSTNILSLTSSTPSIKPAVSQDLYPTITITPPNSVNPSPRHRSQSESTNNTSVSSSGSEQSSMTTTSTSSISPSTFLPEGLRENHVDQPWLTSVLSLADMYYPRSASPSLSHLQEEGRERVSPRSSTVEALSRLVSVLGLTVLFYALLASS</sequence>
<evidence type="ECO:0000256" key="1">
    <source>
        <dbReference type="PROSITE-ProRule" id="PRU00175"/>
    </source>
</evidence>
<dbReference type="AlphaFoldDB" id="A0A8H7C651"/>
<dbReference type="Gene3D" id="3.30.40.10">
    <property type="entry name" value="Zinc/RING finger domain, C3HC4 (zinc finger)"/>
    <property type="match status" value="1"/>
</dbReference>
<feature type="region of interest" description="Disordered" evidence="2">
    <location>
        <begin position="44"/>
        <end position="72"/>
    </location>
</feature>
<reference evidence="4 5" key="1">
    <citation type="journal article" name="Sci. Rep.">
        <title>Telomere-to-telomere assembled and centromere annotated genomes of the two main subspecies of the button mushroom Agaricus bisporus reveal especially polymorphic chromosome ends.</title>
        <authorList>
            <person name="Sonnenberg A.S.M."/>
            <person name="Sedaghat-Telgerd N."/>
            <person name="Lavrijssen B."/>
            <person name="Ohm R.A."/>
            <person name="Hendrickx P.M."/>
            <person name="Scholtmeijer K."/>
            <person name="Baars J.J.P."/>
            <person name="van Peer A."/>
        </authorList>
    </citation>
    <scope>NUCLEOTIDE SEQUENCE [LARGE SCALE GENOMIC DNA]</scope>
    <source>
        <strain evidence="4 5">H119_p4</strain>
    </source>
</reference>
<evidence type="ECO:0000256" key="2">
    <source>
        <dbReference type="SAM" id="MobiDB-lite"/>
    </source>
</evidence>
<evidence type="ECO:0000313" key="5">
    <source>
        <dbReference type="Proteomes" id="UP000629468"/>
    </source>
</evidence>
<keyword evidence="1" id="KW-0862">Zinc</keyword>
<feature type="compositionally biased region" description="Polar residues" evidence="2">
    <location>
        <begin position="153"/>
        <end position="163"/>
    </location>
</feature>
<feature type="compositionally biased region" description="Low complexity" evidence="2">
    <location>
        <begin position="171"/>
        <end position="201"/>
    </location>
</feature>
<dbReference type="PROSITE" id="PS50089">
    <property type="entry name" value="ZF_RING_2"/>
    <property type="match status" value="1"/>
</dbReference>
<feature type="region of interest" description="Disordered" evidence="2">
    <location>
        <begin position="143"/>
        <end position="205"/>
    </location>
</feature>
<dbReference type="SUPFAM" id="SSF57850">
    <property type="entry name" value="RING/U-box"/>
    <property type="match status" value="1"/>
</dbReference>
<accession>A0A8H7C651</accession>
<protein>
    <recommendedName>
        <fullName evidence="3">RING-type domain-containing protein</fullName>
    </recommendedName>
</protein>
<dbReference type="InterPro" id="IPR001841">
    <property type="entry name" value="Znf_RING"/>
</dbReference>
<dbReference type="InterPro" id="IPR013083">
    <property type="entry name" value="Znf_RING/FYVE/PHD"/>
</dbReference>
<comment type="caution">
    <text evidence="4">The sequence shown here is derived from an EMBL/GenBank/DDBJ whole genome shotgun (WGS) entry which is preliminary data.</text>
</comment>
<keyword evidence="1" id="KW-0863">Zinc-finger</keyword>
<dbReference type="Proteomes" id="UP000629468">
    <property type="component" value="Unassembled WGS sequence"/>
</dbReference>
<proteinExistence type="predicted"/>
<organism evidence="4 5">
    <name type="scientific">Agaricus bisporus var. burnettii</name>
    <dbReference type="NCBI Taxonomy" id="192524"/>
    <lineage>
        <taxon>Eukaryota</taxon>
        <taxon>Fungi</taxon>
        <taxon>Dikarya</taxon>
        <taxon>Basidiomycota</taxon>
        <taxon>Agaricomycotina</taxon>
        <taxon>Agaricomycetes</taxon>
        <taxon>Agaricomycetidae</taxon>
        <taxon>Agaricales</taxon>
        <taxon>Agaricineae</taxon>
        <taxon>Agaricaceae</taxon>
        <taxon>Agaricus</taxon>
    </lineage>
</organism>
<dbReference type="EMBL" id="JABXXO010000011">
    <property type="protein sequence ID" value="KAF7763956.1"/>
    <property type="molecule type" value="Genomic_DNA"/>
</dbReference>
<keyword evidence="1" id="KW-0479">Metal-binding</keyword>
<evidence type="ECO:0000313" key="4">
    <source>
        <dbReference type="EMBL" id="KAF7763956.1"/>
    </source>
</evidence>
<feature type="compositionally biased region" description="Basic residues" evidence="2">
    <location>
        <begin position="62"/>
        <end position="71"/>
    </location>
</feature>